<gene>
    <name evidence="2" type="ORF">G5I_00307</name>
</gene>
<evidence type="ECO:0000256" key="1">
    <source>
        <dbReference type="SAM" id="MobiDB-lite"/>
    </source>
</evidence>
<dbReference type="AlphaFoldDB" id="F4W4I6"/>
<feature type="region of interest" description="Disordered" evidence="1">
    <location>
        <begin position="1"/>
        <end position="65"/>
    </location>
</feature>
<organism evidence="3">
    <name type="scientific">Acromyrmex echinatior</name>
    <name type="common">Panamanian leafcutter ant</name>
    <name type="synonym">Acromyrmex octospinosus echinatior</name>
    <dbReference type="NCBI Taxonomy" id="103372"/>
    <lineage>
        <taxon>Eukaryota</taxon>
        <taxon>Metazoa</taxon>
        <taxon>Ecdysozoa</taxon>
        <taxon>Arthropoda</taxon>
        <taxon>Hexapoda</taxon>
        <taxon>Insecta</taxon>
        <taxon>Pterygota</taxon>
        <taxon>Neoptera</taxon>
        <taxon>Endopterygota</taxon>
        <taxon>Hymenoptera</taxon>
        <taxon>Apocrita</taxon>
        <taxon>Aculeata</taxon>
        <taxon>Formicoidea</taxon>
        <taxon>Formicidae</taxon>
        <taxon>Myrmicinae</taxon>
        <taxon>Acromyrmex</taxon>
    </lineage>
</organism>
<proteinExistence type="predicted"/>
<feature type="compositionally biased region" description="Basic and acidic residues" evidence="1">
    <location>
        <begin position="45"/>
        <end position="65"/>
    </location>
</feature>
<dbReference type="Proteomes" id="UP000007755">
    <property type="component" value="Unassembled WGS sequence"/>
</dbReference>
<sequence length="197" mass="22601">MGSRAEYGREKRSRSHGTAAAGSNADRKMYPGPRPSPHFTTPIHVGEEGEEQRAKSDVGESGIERERGREEIVPWLSFHLDWRGFHDDRYVTTLPMGKTAERKGLQADGREEGERRNTRVSRAQRLLRPTRLPFIDFVLRAEKGRQINGIQDTEIRRREETVKVTVSSRAKRPTLGKLYSQQRKSVSQTEQIASYRN</sequence>
<protein>
    <submittedName>
        <fullName evidence="2">Uncharacterized protein</fullName>
    </submittedName>
</protein>
<feature type="region of interest" description="Disordered" evidence="1">
    <location>
        <begin position="173"/>
        <end position="197"/>
    </location>
</feature>
<dbReference type="STRING" id="103372.F4W4I6"/>
<dbReference type="InParanoid" id="F4W4I6"/>
<evidence type="ECO:0000313" key="3">
    <source>
        <dbReference type="Proteomes" id="UP000007755"/>
    </source>
</evidence>
<feature type="compositionally biased region" description="Basic and acidic residues" evidence="1">
    <location>
        <begin position="100"/>
        <end position="117"/>
    </location>
</feature>
<reference evidence="2" key="1">
    <citation type="submission" date="2011-02" db="EMBL/GenBank/DDBJ databases">
        <title>The genome of the leaf-cutting ant Acromyrmex echinatior suggests key adaptations to social evolution and fungus farming.</title>
        <authorList>
            <person name="Nygaard S."/>
            <person name="Zhang G."/>
        </authorList>
    </citation>
    <scope>NUCLEOTIDE SEQUENCE</scope>
</reference>
<evidence type="ECO:0000313" key="2">
    <source>
        <dbReference type="EMBL" id="EGI70881.1"/>
    </source>
</evidence>
<name>F4W4I6_ACREC</name>
<accession>F4W4I6</accession>
<feature type="compositionally biased region" description="Basic and acidic residues" evidence="1">
    <location>
        <begin position="1"/>
        <end position="10"/>
    </location>
</feature>
<keyword evidence="3" id="KW-1185">Reference proteome</keyword>
<feature type="region of interest" description="Disordered" evidence="1">
    <location>
        <begin position="100"/>
        <end position="119"/>
    </location>
</feature>
<dbReference type="EMBL" id="GL887532">
    <property type="protein sequence ID" value="EGI70881.1"/>
    <property type="molecule type" value="Genomic_DNA"/>
</dbReference>
<feature type="compositionally biased region" description="Polar residues" evidence="1">
    <location>
        <begin position="179"/>
        <end position="197"/>
    </location>
</feature>